<dbReference type="PROSITE" id="PS51257">
    <property type="entry name" value="PROKAR_LIPOPROTEIN"/>
    <property type="match status" value="1"/>
</dbReference>
<proteinExistence type="predicted"/>
<dbReference type="Gene3D" id="3.40.50.300">
    <property type="entry name" value="P-loop containing nucleotide triphosphate hydrolases"/>
    <property type="match status" value="1"/>
</dbReference>
<accession>A0A747KD24</accession>
<gene>
    <name evidence="1" type="ORF">G8M86_001088</name>
</gene>
<dbReference type="Gene3D" id="3.30.420.280">
    <property type="match status" value="1"/>
</dbReference>
<reference evidence="1" key="2">
    <citation type="submission" date="2020-02" db="EMBL/GenBank/DDBJ databases">
        <authorList>
            <consortium name="NCBI Pathogen Detection Project"/>
        </authorList>
    </citation>
    <scope>NUCLEOTIDE SEQUENCE</scope>
    <source>
        <strain evidence="1">MA.AU170 KAK-R</strain>
    </source>
</reference>
<organism evidence="1">
    <name type="scientific">Salmonella enterica</name>
    <name type="common">Salmonella choleraesuis</name>
    <dbReference type="NCBI Taxonomy" id="28901"/>
    <lineage>
        <taxon>Bacteria</taxon>
        <taxon>Pseudomonadati</taxon>
        <taxon>Pseudomonadota</taxon>
        <taxon>Gammaproteobacteria</taxon>
        <taxon>Enterobacterales</taxon>
        <taxon>Enterobacteriaceae</taxon>
        <taxon>Salmonella</taxon>
    </lineage>
</organism>
<protein>
    <submittedName>
        <fullName evidence="1">Terminase</fullName>
    </submittedName>
</protein>
<dbReference type="InterPro" id="IPR027417">
    <property type="entry name" value="P-loop_NTPase"/>
</dbReference>
<evidence type="ECO:0000313" key="1">
    <source>
        <dbReference type="EMBL" id="HAF4525752.1"/>
    </source>
</evidence>
<sequence length="546" mass="61680">MIIKPIFKALQGSQSLALSCPCDEILYEGTRGPGKTATQLMRFRSRVGLGYGSFWRGVILDVEYKHLADIIAQSKRFFNSIGGDGARFLSSGAALKWTWKTGEELLFRFGSKEDDYWAFHGQEFPFWGVNELTKQHSSKFYESMFSCMRSSFRPEDFPVTIDGDIYERTGLVVVVGRRHPRATKGFLPPIPLESFSTTNPFGVGHTWVKKRFIDPAPRGTIIRSKETVFNPQTQQEEEIELRRVAIHGSYRENPYLDPKYIATLQKIKDPNKKKAWVFGSWDVTSGGRFDHLWNEAIHVIKPLTIPNSWTVDRAHDWGESKPFSNLWFAQSDGTEATLPDGRKFCPPAGSLILISEWYGCAEDELNTGLKMSSTNVAKGVAWIDKRLCGEEIDPPPEIFDDEGKIRGQLHIIPGICEEVQPGPADSAIYTNNDNELSIGEKMEAQGVEWIPANKSPGSRLNGAALFADMLEATLEGREKESGVPEMPAFYVFDNCRGWISRVPVLTRDDKNPDDVDTDQEDHDWDATRYRVLHSPRQILGFMPVSR</sequence>
<dbReference type="AlphaFoldDB" id="A0A747KD24"/>
<name>A0A747KD24_SALER</name>
<comment type="caution">
    <text evidence="1">The sequence shown here is derived from an EMBL/GenBank/DDBJ whole genome shotgun (WGS) entry which is preliminary data.</text>
</comment>
<reference evidence="1" key="1">
    <citation type="journal article" date="2018" name="Genome Biol.">
        <title>SKESA: strategic k-mer extension for scrupulous assemblies.</title>
        <authorList>
            <person name="Souvorov A."/>
            <person name="Agarwala R."/>
            <person name="Lipman D.J."/>
        </authorList>
    </citation>
    <scope>NUCLEOTIDE SEQUENCE</scope>
    <source>
        <strain evidence="1">MA.AU170 KAK-R</strain>
    </source>
</reference>
<dbReference type="EMBL" id="DAAVGD010000001">
    <property type="protein sequence ID" value="HAF4525752.1"/>
    <property type="molecule type" value="Genomic_DNA"/>
</dbReference>